<evidence type="ECO:0000313" key="5">
    <source>
        <dbReference type="EMBL" id="MBG0562584.1"/>
    </source>
</evidence>
<dbReference type="GO" id="GO:0006412">
    <property type="term" value="P:translation"/>
    <property type="evidence" value="ECO:0007669"/>
    <property type="project" value="TreeGrafter"/>
</dbReference>
<dbReference type="PROSITE" id="PS50126">
    <property type="entry name" value="S1"/>
    <property type="match status" value="3"/>
</dbReference>
<keyword evidence="2" id="KW-0689">Ribosomal protein</keyword>
<evidence type="ECO:0000256" key="2">
    <source>
        <dbReference type="ARBA" id="ARBA00022980"/>
    </source>
</evidence>
<dbReference type="InterPro" id="IPR012340">
    <property type="entry name" value="NA-bd_OB-fold"/>
</dbReference>
<dbReference type="GO" id="GO:0022627">
    <property type="term" value="C:cytosolic small ribosomal subunit"/>
    <property type="evidence" value="ECO:0007669"/>
    <property type="project" value="TreeGrafter"/>
</dbReference>
<dbReference type="Proteomes" id="UP000598146">
    <property type="component" value="Unassembled WGS sequence"/>
</dbReference>
<dbReference type="PRINTS" id="PR00681">
    <property type="entry name" value="RIBOSOMALS1"/>
</dbReference>
<dbReference type="PANTHER" id="PTHR10724">
    <property type="entry name" value="30S RIBOSOMAL PROTEIN S1"/>
    <property type="match status" value="1"/>
</dbReference>
<organism evidence="5 6">
    <name type="scientific">Actinoplanes aureus</name>
    <dbReference type="NCBI Taxonomy" id="2792083"/>
    <lineage>
        <taxon>Bacteria</taxon>
        <taxon>Bacillati</taxon>
        <taxon>Actinomycetota</taxon>
        <taxon>Actinomycetes</taxon>
        <taxon>Micromonosporales</taxon>
        <taxon>Micromonosporaceae</taxon>
        <taxon>Actinoplanes</taxon>
    </lineage>
</organism>
<protein>
    <submittedName>
        <fullName evidence="5">S1 RNA-binding domain-containing protein</fullName>
    </submittedName>
</protein>
<dbReference type="InterPro" id="IPR050437">
    <property type="entry name" value="Ribos_protein_bS1-like"/>
</dbReference>
<evidence type="ECO:0000256" key="1">
    <source>
        <dbReference type="ARBA" id="ARBA00006767"/>
    </source>
</evidence>
<dbReference type="CDD" id="cd04465">
    <property type="entry name" value="S1_RPS1_repeat_ec2_hs2"/>
    <property type="match status" value="1"/>
</dbReference>
<dbReference type="InterPro" id="IPR003029">
    <property type="entry name" value="S1_domain"/>
</dbReference>
<dbReference type="Pfam" id="PF00575">
    <property type="entry name" value="S1"/>
    <property type="match status" value="3"/>
</dbReference>
<evidence type="ECO:0000259" key="4">
    <source>
        <dbReference type="PROSITE" id="PS50126"/>
    </source>
</evidence>
<feature type="domain" description="S1 motif" evidence="4">
    <location>
        <begin position="141"/>
        <end position="206"/>
    </location>
</feature>
<dbReference type="SMART" id="SM00316">
    <property type="entry name" value="S1"/>
    <property type="match status" value="3"/>
</dbReference>
<reference evidence="5" key="1">
    <citation type="submission" date="2020-11" db="EMBL/GenBank/DDBJ databases">
        <title>Isolation and identification of active actinomycetes.</title>
        <authorList>
            <person name="Sun X."/>
        </authorList>
    </citation>
    <scope>NUCLEOTIDE SEQUENCE</scope>
    <source>
        <strain evidence="5">NEAU-A11</strain>
    </source>
</reference>
<dbReference type="Gene3D" id="2.40.50.140">
    <property type="entry name" value="Nucleic acid-binding proteins"/>
    <property type="match status" value="3"/>
</dbReference>
<feature type="domain" description="S1 motif" evidence="4">
    <location>
        <begin position="312"/>
        <end position="381"/>
    </location>
</feature>
<dbReference type="PANTHER" id="PTHR10724:SF7">
    <property type="entry name" value="SMALL RIBOSOMAL SUBUNIT PROTEIN BS1C"/>
    <property type="match status" value="1"/>
</dbReference>
<dbReference type="AlphaFoldDB" id="A0A931C3A1"/>
<dbReference type="InterPro" id="IPR035104">
    <property type="entry name" value="Ribosomal_protein_S1-like"/>
</dbReference>
<sequence>MLLADSAVAELELATRLRSVALARRAGEALATAADRAGRLLGAEHSTTVLVGRTLTACRRLVGAADDENGDGREEGTVLAPPREVFGTEPGLVELWESVEASLRAAPAADGLPSEAALLLSRKQADFERAWAAIEKVKEDDGVVRGEVVEVVKGGLILDIGLRGFLPASLVEPRRVRDLRPYLGRELEVKVIELDKSRNNVILSRRAWLEQTRSEIRGELLHKLQSGQIRKGVVSSIVNFGAFVDLGGVDGLVHISELSWTPVRHPSEAVRVGQEVEVEVVGVDLGRERVSLSLKATQDDPWHRFARTHAIGQIVRGQVTRLAPFGAFIRVDDGIEGLAHVSELAGRRVELPEQVVRAGQELLVKVIDIDLERRRISLSLKQADEDYLAEEEYFDPALYGMPATYDDDGNYIYPEGFDPDTGEWMEGADEQRVAWEEQYARARELWEAHGRQVQTLHARPEPEAGALSVEESLQALRDRLADGRD</sequence>
<feature type="domain" description="S1 motif" evidence="4">
    <location>
        <begin position="227"/>
        <end position="295"/>
    </location>
</feature>
<dbReference type="CDD" id="cd05688">
    <property type="entry name" value="S1_RPS1_repeat_ec3"/>
    <property type="match status" value="1"/>
</dbReference>
<dbReference type="EMBL" id="JADQTO010000006">
    <property type="protein sequence ID" value="MBG0562584.1"/>
    <property type="molecule type" value="Genomic_DNA"/>
</dbReference>
<dbReference type="FunFam" id="2.40.50.140:FF:000035">
    <property type="entry name" value="30S ribosomal protein S1"/>
    <property type="match status" value="1"/>
</dbReference>
<proteinExistence type="inferred from homology"/>
<accession>A0A931C3A1</accession>
<keyword evidence="6" id="KW-1185">Reference proteome</keyword>
<evidence type="ECO:0000256" key="3">
    <source>
        <dbReference type="ARBA" id="ARBA00023274"/>
    </source>
</evidence>
<dbReference type="GO" id="GO:0003729">
    <property type="term" value="F:mRNA binding"/>
    <property type="evidence" value="ECO:0007669"/>
    <property type="project" value="TreeGrafter"/>
</dbReference>
<dbReference type="SUPFAM" id="SSF50249">
    <property type="entry name" value="Nucleic acid-binding proteins"/>
    <property type="match status" value="3"/>
</dbReference>
<name>A0A931C3A1_9ACTN</name>
<dbReference type="FunFam" id="2.40.50.140:FF:000039">
    <property type="entry name" value="30S ribosomal protein S1"/>
    <property type="match status" value="1"/>
</dbReference>
<dbReference type="GO" id="GO:0003735">
    <property type="term" value="F:structural constituent of ribosome"/>
    <property type="evidence" value="ECO:0007669"/>
    <property type="project" value="TreeGrafter"/>
</dbReference>
<comment type="similarity">
    <text evidence="1">Belongs to the bacterial ribosomal protein bS1 family.</text>
</comment>
<gene>
    <name evidence="5" type="ORF">I4J89_14050</name>
</gene>
<comment type="caution">
    <text evidence="5">The sequence shown here is derived from an EMBL/GenBank/DDBJ whole genome shotgun (WGS) entry which is preliminary data.</text>
</comment>
<evidence type="ECO:0000313" key="6">
    <source>
        <dbReference type="Proteomes" id="UP000598146"/>
    </source>
</evidence>
<keyword evidence="3" id="KW-0687">Ribonucleoprotein</keyword>